<comment type="caution">
    <text evidence="2">The sequence shown here is derived from an EMBL/GenBank/DDBJ whole genome shotgun (WGS) entry which is preliminary data.</text>
</comment>
<organism evidence="2 3">
    <name type="scientific">Buttiauxella gaviniae ATCC 51604</name>
    <dbReference type="NCBI Taxonomy" id="1354253"/>
    <lineage>
        <taxon>Bacteria</taxon>
        <taxon>Pseudomonadati</taxon>
        <taxon>Pseudomonadota</taxon>
        <taxon>Gammaproteobacteria</taxon>
        <taxon>Enterobacterales</taxon>
        <taxon>Enterobacteriaceae</taxon>
        <taxon>Buttiauxella</taxon>
    </lineage>
</organism>
<dbReference type="EMBL" id="LXEP01000044">
    <property type="protein sequence ID" value="OAT17161.1"/>
    <property type="molecule type" value="Genomic_DNA"/>
</dbReference>
<dbReference type="RefSeq" id="WP_064518882.1">
    <property type="nucleotide sequence ID" value="NZ_LXEP01000044.1"/>
</dbReference>
<dbReference type="Pfam" id="PF04233">
    <property type="entry name" value="Phage_Mu_F"/>
    <property type="match status" value="1"/>
</dbReference>
<sequence length="453" mass="50094">MPTSEPRYNAPYPLGIEMVYAQRLSDNTRQMGKWIQAACLKAYRAIGKSGAIINTDAADGKDVSVDDLLSDFLAASTVKKVRVYVMRKGKNNFSSMTRRQQEALIMSVAQLITPDTKPLLRAIPGLLKDGEFGAVPAFIMSEVSRQVGIALANDISKVTGTKPDMHIRAINHAADEVQSAITQGKFGFTDNYWQNHYQRFRVDGVPLVDMKKALPATPDTAGAVTKQAANLYEPLRIASITPSLPAMETTRKQLTEASLEDFKVVIRAADGHNLASGITLPTEKMADLISVDAFEGDKALSQALADQIEQSMGRMQNVSDEALQRGIKVVQEGLREGMPSSWVEEQLIKEMEIPARRAANVARNEVGNGRAAREAHSAKMMGVTLYRWRGRLDERERKEHVKREGRAYYFNRPPPDGNPGEPHICRCEAEMLFVDSDVEKAEKEIAARNAGKH</sequence>
<evidence type="ECO:0000313" key="3">
    <source>
        <dbReference type="Proteomes" id="UP000078504"/>
    </source>
</evidence>
<evidence type="ECO:0000259" key="1">
    <source>
        <dbReference type="Pfam" id="PF04233"/>
    </source>
</evidence>
<gene>
    <name evidence="2" type="ORF">M977_04407</name>
</gene>
<dbReference type="Proteomes" id="UP000078504">
    <property type="component" value="Unassembled WGS sequence"/>
</dbReference>
<dbReference type="InterPro" id="IPR006528">
    <property type="entry name" value="Phage_head_morphogenesis_dom"/>
</dbReference>
<reference evidence="2 3" key="1">
    <citation type="submission" date="2016-04" db="EMBL/GenBank/DDBJ databases">
        <title>ATOL: Assembling a taxonomically balanced genome-scale reconstruction of the evolutionary history of the Enterobacteriaceae.</title>
        <authorList>
            <person name="Plunkett G.III."/>
            <person name="Neeno-Eckwall E.C."/>
            <person name="Glasner J.D."/>
            <person name="Perna N.T."/>
        </authorList>
    </citation>
    <scope>NUCLEOTIDE SEQUENCE [LARGE SCALE GENOMIC DNA]</scope>
    <source>
        <strain evidence="2 3">ATCC 51604</strain>
    </source>
</reference>
<dbReference type="PATRIC" id="fig|1354253.4.peg.4524"/>
<accession>A0A1B7HNM7</accession>
<dbReference type="AlphaFoldDB" id="A0A1B7HNM7"/>
<feature type="domain" description="Phage head morphogenesis" evidence="1">
    <location>
        <begin position="329"/>
        <end position="429"/>
    </location>
</feature>
<evidence type="ECO:0000313" key="2">
    <source>
        <dbReference type="EMBL" id="OAT17161.1"/>
    </source>
</evidence>
<proteinExistence type="predicted"/>
<name>A0A1B7HNM7_9ENTR</name>
<protein>
    <submittedName>
        <fullName evidence="2">Phage minor capsid protein</fullName>
    </submittedName>
</protein>